<evidence type="ECO:0000313" key="13">
    <source>
        <dbReference type="Proteomes" id="UP001501337"/>
    </source>
</evidence>
<evidence type="ECO:0000259" key="11">
    <source>
        <dbReference type="Pfam" id="PF00117"/>
    </source>
</evidence>
<evidence type="ECO:0000256" key="5">
    <source>
        <dbReference type="ARBA" id="ARBA00022962"/>
    </source>
</evidence>
<protein>
    <recommendedName>
        <fullName evidence="10">Imidazole glycerol phosphate synthase subunit HisH</fullName>
        <ecNumber evidence="10">4.3.2.10</ecNumber>
    </recommendedName>
    <alternativeName>
        <fullName evidence="10">IGP synthase glutaminase subunit</fullName>
        <ecNumber evidence="10">3.5.1.2</ecNumber>
    </alternativeName>
    <alternativeName>
        <fullName evidence="10">IGP synthase subunit HisH</fullName>
    </alternativeName>
    <alternativeName>
        <fullName evidence="10">ImGP synthase subunit HisH</fullName>
        <shortName evidence="10">IGPS subunit HisH</shortName>
    </alternativeName>
</protein>
<dbReference type="HAMAP" id="MF_00278">
    <property type="entry name" value="HisH"/>
    <property type="match status" value="1"/>
</dbReference>
<dbReference type="EC" id="3.5.1.2" evidence="10"/>
<evidence type="ECO:0000256" key="9">
    <source>
        <dbReference type="ARBA" id="ARBA00049534"/>
    </source>
</evidence>
<keyword evidence="5 10" id="KW-0315">Glutamine amidotransferase</keyword>
<comment type="subunit">
    <text evidence="10">Heterodimer of HisH and HisF.</text>
</comment>
<name>A0ABP7Q157_9GAMM</name>
<comment type="caution">
    <text evidence="12">The sequence shown here is derived from an EMBL/GenBank/DDBJ whole genome shotgun (WGS) entry which is preliminary data.</text>
</comment>
<comment type="subcellular location">
    <subcellularLocation>
        <location evidence="10">Cytoplasm</location>
    </subcellularLocation>
</comment>
<reference evidence="13" key="1">
    <citation type="journal article" date="2019" name="Int. J. Syst. Evol. Microbiol.">
        <title>The Global Catalogue of Microorganisms (GCM) 10K type strain sequencing project: providing services to taxonomists for standard genome sequencing and annotation.</title>
        <authorList>
            <consortium name="The Broad Institute Genomics Platform"/>
            <consortium name="The Broad Institute Genome Sequencing Center for Infectious Disease"/>
            <person name="Wu L."/>
            <person name="Ma J."/>
        </authorList>
    </citation>
    <scope>NUCLEOTIDE SEQUENCE [LARGE SCALE GENOMIC DNA]</scope>
    <source>
        <strain evidence="13">JCM 17555</strain>
    </source>
</reference>
<dbReference type="Proteomes" id="UP001501337">
    <property type="component" value="Unassembled WGS sequence"/>
</dbReference>
<evidence type="ECO:0000256" key="1">
    <source>
        <dbReference type="ARBA" id="ARBA00005091"/>
    </source>
</evidence>
<evidence type="ECO:0000256" key="3">
    <source>
        <dbReference type="ARBA" id="ARBA00022605"/>
    </source>
</evidence>
<comment type="catalytic activity">
    <reaction evidence="8 10">
        <text>5-[(5-phospho-1-deoxy-D-ribulos-1-ylimino)methylamino]-1-(5-phospho-beta-D-ribosyl)imidazole-4-carboxamide + L-glutamine = D-erythro-1-(imidazol-4-yl)glycerol 3-phosphate + 5-amino-1-(5-phospho-beta-D-ribosyl)imidazole-4-carboxamide + L-glutamate + H(+)</text>
        <dbReference type="Rhea" id="RHEA:24793"/>
        <dbReference type="ChEBI" id="CHEBI:15378"/>
        <dbReference type="ChEBI" id="CHEBI:29985"/>
        <dbReference type="ChEBI" id="CHEBI:58278"/>
        <dbReference type="ChEBI" id="CHEBI:58359"/>
        <dbReference type="ChEBI" id="CHEBI:58475"/>
        <dbReference type="ChEBI" id="CHEBI:58525"/>
        <dbReference type="EC" id="4.3.2.10"/>
    </reaction>
</comment>
<feature type="active site" evidence="10">
    <location>
        <position position="199"/>
    </location>
</feature>
<evidence type="ECO:0000256" key="2">
    <source>
        <dbReference type="ARBA" id="ARBA00022490"/>
    </source>
</evidence>
<dbReference type="RefSeq" id="WP_344808695.1">
    <property type="nucleotide sequence ID" value="NZ_BAABBO010000018.1"/>
</dbReference>
<dbReference type="SUPFAM" id="SSF52317">
    <property type="entry name" value="Class I glutamine amidotransferase-like"/>
    <property type="match status" value="1"/>
</dbReference>
<comment type="catalytic activity">
    <reaction evidence="9 10">
        <text>L-glutamine + H2O = L-glutamate + NH4(+)</text>
        <dbReference type="Rhea" id="RHEA:15889"/>
        <dbReference type="ChEBI" id="CHEBI:15377"/>
        <dbReference type="ChEBI" id="CHEBI:28938"/>
        <dbReference type="ChEBI" id="CHEBI:29985"/>
        <dbReference type="ChEBI" id="CHEBI:58359"/>
        <dbReference type="EC" id="3.5.1.2"/>
    </reaction>
</comment>
<dbReference type="Pfam" id="PF00117">
    <property type="entry name" value="GATase"/>
    <property type="match status" value="1"/>
</dbReference>
<organism evidence="12 13">
    <name type="scientific">Allohahella marinimesophila</name>
    <dbReference type="NCBI Taxonomy" id="1054972"/>
    <lineage>
        <taxon>Bacteria</taxon>
        <taxon>Pseudomonadati</taxon>
        <taxon>Pseudomonadota</taxon>
        <taxon>Gammaproteobacteria</taxon>
        <taxon>Oceanospirillales</taxon>
        <taxon>Hahellaceae</taxon>
        <taxon>Allohahella</taxon>
    </lineage>
</organism>
<proteinExistence type="inferred from homology"/>
<dbReference type="InterPro" id="IPR029062">
    <property type="entry name" value="Class_I_gatase-like"/>
</dbReference>
<keyword evidence="13" id="KW-1185">Reference proteome</keyword>
<keyword evidence="4 10" id="KW-0378">Hydrolase</keyword>
<comment type="pathway">
    <text evidence="1 10">Amino-acid biosynthesis; L-histidine biosynthesis; L-histidine from 5-phospho-alpha-D-ribose 1-diphosphate: step 5/9.</text>
</comment>
<comment type="function">
    <text evidence="10">IGPS catalyzes the conversion of PRFAR and glutamine to IGP, AICAR and glutamate. The HisH subunit catalyzes the hydrolysis of glutamine to glutamate and ammonia as part of the synthesis of IGP and AICAR. The resulting ammonia molecule is channeled to the active site of HisF.</text>
</comment>
<dbReference type="CDD" id="cd01748">
    <property type="entry name" value="GATase1_IGP_Synthase"/>
    <property type="match status" value="1"/>
</dbReference>
<feature type="active site" evidence="10">
    <location>
        <position position="197"/>
    </location>
</feature>
<accession>A0ABP7Q157</accession>
<dbReference type="EC" id="4.3.2.10" evidence="10"/>
<sequence length="217" mass="23523">MAGTIGVIDYGMGNLHSVVKALQRVSPDSKVSLLTDPEQLNKADRIVLPGVGAIRDCMAEIRHLCFDEAINSWLPLGRPMLGVCVGMQVLLDHSDENGGVAGMGLIPGRLHKFPERMLEKGLKIPHMGWSAVTQVAGAGGTTAHPLFEGIADGTRFYFVHSYYADVSETESVCATAAYEVEVTAALARDNIFATQFHPEKSHDAGLRLLQNFSRWSC</sequence>
<dbReference type="InterPro" id="IPR010139">
    <property type="entry name" value="Imidazole-glycPsynth_HisH"/>
</dbReference>
<dbReference type="PANTHER" id="PTHR42701:SF2">
    <property type="entry name" value="IMIDAZOLE GLYCEROL PHOSPHATE SYNTHASE SUBUNIT HISH 1"/>
    <property type="match status" value="1"/>
</dbReference>
<dbReference type="Gene3D" id="3.40.50.880">
    <property type="match status" value="1"/>
</dbReference>
<evidence type="ECO:0000256" key="4">
    <source>
        <dbReference type="ARBA" id="ARBA00022801"/>
    </source>
</evidence>
<keyword evidence="6 10" id="KW-0368">Histidine biosynthesis</keyword>
<evidence type="ECO:0000256" key="6">
    <source>
        <dbReference type="ARBA" id="ARBA00023102"/>
    </source>
</evidence>
<keyword evidence="2 10" id="KW-0963">Cytoplasm</keyword>
<dbReference type="InterPro" id="IPR017926">
    <property type="entry name" value="GATASE"/>
</dbReference>
<dbReference type="NCBIfam" id="TIGR01855">
    <property type="entry name" value="IMP_synth_hisH"/>
    <property type="match status" value="1"/>
</dbReference>
<dbReference type="PROSITE" id="PS51273">
    <property type="entry name" value="GATASE_TYPE_1"/>
    <property type="match status" value="1"/>
</dbReference>
<feature type="domain" description="Glutamine amidotransferase" evidence="11">
    <location>
        <begin position="7"/>
        <end position="212"/>
    </location>
</feature>
<evidence type="ECO:0000313" key="12">
    <source>
        <dbReference type="EMBL" id="GAA3974458.1"/>
    </source>
</evidence>
<keyword evidence="3 10" id="KW-0028">Amino-acid biosynthesis</keyword>
<feature type="active site" description="Nucleophile" evidence="10">
    <location>
        <position position="84"/>
    </location>
</feature>
<dbReference type="PANTHER" id="PTHR42701">
    <property type="entry name" value="IMIDAZOLE GLYCEROL PHOSPHATE SYNTHASE SUBUNIT HISH"/>
    <property type="match status" value="1"/>
</dbReference>
<keyword evidence="7 10" id="KW-0456">Lyase</keyword>
<gene>
    <name evidence="10 12" type="primary">hisH</name>
    <name evidence="12" type="ORF">GCM10022278_34390</name>
</gene>
<evidence type="ECO:0000256" key="10">
    <source>
        <dbReference type="HAMAP-Rule" id="MF_00278"/>
    </source>
</evidence>
<dbReference type="EMBL" id="BAABBO010000018">
    <property type="protein sequence ID" value="GAA3974458.1"/>
    <property type="molecule type" value="Genomic_DNA"/>
</dbReference>
<dbReference type="PIRSF" id="PIRSF000495">
    <property type="entry name" value="Amidotransf_hisH"/>
    <property type="match status" value="1"/>
</dbReference>
<evidence type="ECO:0000256" key="8">
    <source>
        <dbReference type="ARBA" id="ARBA00047838"/>
    </source>
</evidence>
<evidence type="ECO:0000256" key="7">
    <source>
        <dbReference type="ARBA" id="ARBA00023239"/>
    </source>
</evidence>